<feature type="domain" description="Lantibiotic dehydratase N-terminal" evidence="2">
    <location>
        <begin position="53"/>
        <end position="414"/>
    </location>
</feature>
<keyword evidence="5" id="KW-1185">Reference proteome</keyword>
<dbReference type="AlphaFoldDB" id="A0A1I2GR98"/>
<dbReference type="STRING" id="54.SAMN02745121_07439"/>
<dbReference type="InterPro" id="IPR006827">
    <property type="entry name" value="Lant_deHydtase_N"/>
</dbReference>
<dbReference type="RefSeq" id="WP_096327044.1">
    <property type="nucleotide sequence ID" value="NZ_FOMX01000034.1"/>
</dbReference>
<proteinExistence type="predicted"/>
<evidence type="ECO:0000313" key="5">
    <source>
        <dbReference type="Proteomes" id="UP000199400"/>
    </source>
</evidence>
<dbReference type="OrthoDB" id="1273722at2"/>
<name>A0A1I2GR98_9BACT</name>
<protein>
    <submittedName>
        <fullName evidence="4">Thiopeptide-type bacteriocin biosynthesis domain-containing protein</fullName>
    </submittedName>
</protein>
<dbReference type="NCBIfam" id="TIGR03891">
    <property type="entry name" value="thiopep_ocin"/>
    <property type="match status" value="1"/>
</dbReference>
<dbReference type="Pfam" id="PF04738">
    <property type="entry name" value="Lant_dehydr_N"/>
    <property type="match status" value="1"/>
</dbReference>
<evidence type="ECO:0000259" key="2">
    <source>
        <dbReference type="Pfam" id="PF04738"/>
    </source>
</evidence>
<dbReference type="InterPro" id="IPR023809">
    <property type="entry name" value="Thiopep_bacteriocin_synth_dom"/>
</dbReference>
<evidence type="ECO:0000256" key="1">
    <source>
        <dbReference type="SAM" id="MobiDB-lite"/>
    </source>
</evidence>
<feature type="region of interest" description="Disordered" evidence="1">
    <location>
        <begin position="1"/>
        <end position="54"/>
    </location>
</feature>
<reference evidence="5" key="1">
    <citation type="submission" date="2016-10" db="EMBL/GenBank/DDBJ databases">
        <authorList>
            <person name="Varghese N."/>
            <person name="Submissions S."/>
        </authorList>
    </citation>
    <scope>NUCLEOTIDE SEQUENCE [LARGE SCALE GENOMIC DNA]</scope>
    <source>
        <strain evidence="5">ATCC 25963</strain>
    </source>
</reference>
<dbReference type="EMBL" id="FOMX01000034">
    <property type="protein sequence ID" value="SFF19539.1"/>
    <property type="molecule type" value="Genomic_DNA"/>
</dbReference>
<organism evidence="4 5">
    <name type="scientific">Nannocystis exedens</name>
    <dbReference type="NCBI Taxonomy" id="54"/>
    <lineage>
        <taxon>Bacteria</taxon>
        <taxon>Pseudomonadati</taxon>
        <taxon>Myxococcota</taxon>
        <taxon>Polyangia</taxon>
        <taxon>Nannocystales</taxon>
        <taxon>Nannocystaceae</taxon>
        <taxon>Nannocystis</taxon>
    </lineage>
</organism>
<feature type="domain" description="Thiopeptide-type bacteriocin biosynthesis" evidence="3">
    <location>
        <begin position="509"/>
        <end position="791"/>
    </location>
</feature>
<dbReference type="Proteomes" id="UP000199400">
    <property type="component" value="Unassembled WGS sequence"/>
</dbReference>
<evidence type="ECO:0000259" key="3">
    <source>
        <dbReference type="Pfam" id="PF14028"/>
    </source>
</evidence>
<accession>A0A1I2GR98</accession>
<evidence type="ECO:0000313" key="4">
    <source>
        <dbReference type="EMBL" id="SFF19539.1"/>
    </source>
</evidence>
<feature type="region of interest" description="Disordered" evidence="1">
    <location>
        <begin position="476"/>
        <end position="500"/>
    </location>
</feature>
<sequence>MGRSAKTDDWDPAGFFLTRPVSDDPPAWSPRPLAPGVASRRRDRRSLPGEPANATFDPELLRELIDAVELFEAIGQTRDEPLELRRFREAFVRRYEMQAVPLTEVLDDERGLGRAARRMLSATSEEPRTDAELGPIHVHLLQRLASLGDARELVLGPADRAALARRTDGLERGHPRVPSVAVRAQWLPRDATTEAHAHMLAIDAVAGPATAALRDRLGALEASPAADLHARLAELRAREMELDPEGPAPVFVTPPAWAHDEDVRPSGPDDIPILPVEDLALSAEGARLVLRSRQLGWSVNAYPLPGAAGEAAWSVDSALLARLREQNAPSLGFSWGPLAAARFLPRVRLGRLVLAWARWHLDDDDLAALRGRSGAALRRAVELLRQRFAFPDAVLLARPGGATPVLLRFDDPAGIEALGRRAERVQALTLIEHPVASFEVDASRRDESPDAGQRREPPDHVLAQEVLIPLIRGSRTQESLHRPSPRAHVPSPAGERRPVTRRFPPGSEWLFVKLYASDGLLDDLLIALAPVLEAARAAGVVTQWFFIRYADPDHHLRLRLRGAPAQLLAEVLPAIERATAPWRREGGLWRVELDTYVREIERYGGPEGIELAELLFHVDSEAVLGILRRVAGEARHVARGRLALLGADRLLDDLGLAGSSRRQVVHDLRSSYASEFRADRKLLDQVGSKYRAERAAIDALFTAAGACPPAGTSMHEANPASHPLAPCIELLERRSKHIVPIAARLRALAAEGRLAVPLSAFASSVIHLHLNRLLRGALRAQEMVLYDFLERVHESRDHHAAARREAEA</sequence>
<gene>
    <name evidence="4" type="ORF">SAMN02745121_07439</name>
</gene>
<dbReference type="Pfam" id="PF14028">
    <property type="entry name" value="Lant_dehydr_C"/>
    <property type="match status" value="1"/>
</dbReference>